<accession>L0HH66</accession>
<protein>
    <submittedName>
        <fullName evidence="1">Uncharacterized protein</fullName>
    </submittedName>
</protein>
<dbReference type="GeneID" id="14309748"/>
<dbReference type="PROSITE" id="PS51257">
    <property type="entry name" value="PROKAR_LIPOPROTEIN"/>
    <property type="match status" value="1"/>
</dbReference>
<proteinExistence type="predicted"/>
<dbReference type="InParanoid" id="L0HH66"/>
<reference evidence="1 2" key="2">
    <citation type="journal article" date="2014" name="Genome Announc.">
        <title>Complete Genome Sequence of Methanoregula formicica SMSPT, a Mesophilic Hydrogenotrophic Methanogen Isolated from a Methanogenic Upflow Anaerobic Sludge Blanket Reactor.</title>
        <authorList>
            <person name="Yamamoto K."/>
            <person name="Tamaki H."/>
            <person name="Cadillo-Quiroz H."/>
            <person name="Imachi H."/>
            <person name="Kyrpides N."/>
            <person name="Woyke T."/>
            <person name="Goodwin L."/>
            <person name="Zinder S.H."/>
            <person name="Kamagata Y."/>
            <person name="Liu W.T."/>
        </authorList>
    </citation>
    <scope>NUCLEOTIDE SEQUENCE [LARGE SCALE GENOMIC DNA]</scope>
    <source>
        <strain evidence="2">DSM 22288 / NBRC 105244 / SMSP</strain>
    </source>
</reference>
<gene>
    <name evidence="1" type="ordered locus">Metfor_2356</name>
</gene>
<reference evidence="2" key="1">
    <citation type="submission" date="2011-12" db="EMBL/GenBank/DDBJ databases">
        <title>Complete sequence of Methanoregula formicicum SMSP.</title>
        <authorList>
            <person name="Lucas S."/>
            <person name="Han J."/>
            <person name="Lapidus A."/>
            <person name="Cheng J.-F."/>
            <person name="Goodwin L."/>
            <person name="Pitluck S."/>
            <person name="Peters L."/>
            <person name="Ovchinnikova G."/>
            <person name="Teshima H."/>
            <person name="Detter J.C."/>
            <person name="Han C."/>
            <person name="Tapia R."/>
            <person name="Land M."/>
            <person name="Hauser L."/>
            <person name="Kyrpides N."/>
            <person name="Ivanova N."/>
            <person name="Pagani I."/>
            <person name="Imachi H."/>
            <person name="Tamaki H."/>
            <person name="Sekiguchi Y."/>
            <person name="Kamagata Y."/>
            <person name="Cadillo-Quiroz H."/>
            <person name="Zinder S."/>
            <person name="Liu W.-T."/>
            <person name="Woyke T."/>
        </authorList>
    </citation>
    <scope>NUCLEOTIDE SEQUENCE [LARGE SCALE GENOMIC DNA]</scope>
    <source>
        <strain evidence="2">DSM 22288 / NBRC 105244 / SMSP</strain>
    </source>
</reference>
<evidence type="ECO:0000313" key="1">
    <source>
        <dbReference type="EMBL" id="AGB03360.1"/>
    </source>
</evidence>
<dbReference type="KEGG" id="mfo:Metfor_2356"/>
<dbReference type="AlphaFoldDB" id="L0HH66"/>
<dbReference type="STRING" id="593750.Metfor_2356"/>
<sequence length="296" mass="32423" precursor="true">MNIHKTVVVLLALLLAGMAVIPMVSACDGSAGCESNRSSQSYQTPEFDLFAELGVEKPMPSDGPTWQTYESSKQVVDGIISKSGKQNDVKRVIGYLKGNAENIVLYKGPDGNHYVLLEKDGTIVTKSVKVTVLGSIEKKDINVVSSDNAVNAIDKITPTTRYELRKISSSEFDMKTIYETQIRRTDSWVSAFDPNKRADLFTEGTFTYDGSQILDIEDITNSIQDFGIDRCEFTHSPRTTSLRGYIDSHVIWALLLFNPPKHSVDAWISCSVTGVPGGGSQVSEWVSSGFGCFGTP</sequence>
<dbReference type="HOGENOM" id="CLU_938794_0_0_2"/>
<evidence type="ECO:0000313" key="2">
    <source>
        <dbReference type="Proteomes" id="UP000010824"/>
    </source>
</evidence>
<dbReference type="RefSeq" id="WP_015286322.1">
    <property type="nucleotide sequence ID" value="NC_019943.1"/>
</dbReference>
<organism evidence="1 2">
    <name type="scientific">Methanoregula formicica (strain DSM 22288 / NBRC 105244 / SMSP)</name>
    <dbReference type="NCBI Taxonomy" id="593750"/>
    <lineage>
        <taxon>Archaea</taxon>
        <taxon>Methanobacteriati</taxon>
        <taxon>Methanobacteriota</taxon>
        <taxon>Stenosarchaea group</taxon>
        <taxon>Methanomicrobia</taxon>
        <taxon>Methanomicrobiales</taxon>
        <taxon>Methanoregulaceae</taxon>
        <taxon>Methanoregula</taxon>
    </lineage>
</organism>
<dbReference type="Proteomes" id="UP000010824">
    <property type="component" value="Chromosome"/>
</dbReference>
<dbReference type="EMBL" id="CP003167">
    <property type="protein sequence ID" value="AGB03360.1"/>
    <property type="molecule type" value="Genomic_DNA"/>
</dbReference>
<keyword evidence="2" id="KW-1185">Reference proteome</keyword>
<name>L0HH66_METFS</name>